<gene>
    <name evidence="1" type="ORF">EFB08_23280</name>
</gene>
<organism evidence="1 2">
    <name type="scientific">Rufibacter latericius</name>
    <dbReference type="NCBI Taxonomy" id="2487040"/>
    <lineage>
        <taxon>Bacteria</taxon>
        <taxon>Pseudomonadati</taxon>
        <taxon>Bacteroidota</taxon>
        <taxon>Cytophagia</taxon>
        <taxon>Cytophagales</taxon>
        <taxon>Hymenobacteraceae</taxon>
        <taxon>Rufibacter</taxon>
    </lineage>
</organism>
<reference evidence="1 2" key="1">
    <citation type="submission" date="2018-11" db="EMBL/GenBank/DDBJ databases">
        <title>Rufibacter latericius sp. nov., isolated from water in Baiyang Lake.</title>
        <authorList>
            <person name="Yang Y."/>
        </authorList>
    </citation>
    <scope>NUCLEOTIDE SEQUENCE [LARGE SCALE GENOMIC DNA]</scope>
    <source>
        <strain evidence="1 2">R-22-1c-1</strain>
    </source>
</reference>
<dbReference type="Proteomes" id="UP000272117">
    <property type="component" value="Unassembled WGS sequence"/>
</dbReference>
<accession>A0A3M9MBU6</accession>
<protein>
    <submittedName>
        <fullName evidence="1">Uncharacterized protein</fullName>
    </submittedName>
</protein>
<evidence type="ECO:0000313" key="1">
    <source>
        <dbReference type="EMBL" id="RNI22058.1"/>
    </source>
</evidence>
<keyword evidence="2" id="KW-1185">Reference proteome</keyword>
<evidence type="ECO:0000313" key="2">
    <source>
        <dbReference type="Proteomes" id="UP000272117"/>
    </source>
</evidence>
<name>A0A3M9MBU6_9BACT</name>
<comment type="caution">
    <text evidence="1">The sequence shown here is derived from an EMBL/GenBank/DDBJ whole genome shotgun (WGS) entry which is preliminary data.</text>
</comment>
<sequence length="104" mass="12181">MKCGFNKAFSRILLEGDLKLFLEVECCGHLLWAVNIDHLNFLESYVESSLRERIPNINQSMASRLPNWIKDAKNRIPIHKCIKKLREELIRSNYIPNNQENNLA</sequence>
<dbReference type="EMBL" id="RJJD01000023">
    <property type="protein sequence ID" value="RNI22058.1"/>
    <property type="molecule type" value="Genomic_DNA"/>
</dbReference>
<proteinExistence type="predicted"/>
<dbReference type="AlphaFoldDB" id="A0A3M9MBU6"/>